<proteinExistence type="predicted"/>
<dbReference type="SUPFAM" id="SSF53756">
    <property type="entry name" value="UDP-Glycosyltransferase/glycogen phosphorylase"/>
    <property type="match status" value="1"/>
</dbReference>
<dbReference type="GO" id="GO:0016740">
    <property type="term" value="F:transferase activity"/>
    <property type="evidence" value="ECO:0007669"/>
    <property type="project" value="UniProtKB-KW"/>
</dbReference>
<keyword evidence="2" id="KW-1185">Reference proteome</keyword>
<dbReference type="PANTHER" id="PTHR46656">
    <property type="entry name" value="PUTATIVE-RELATED"/>
    <property type="match status" value="1"/>
</dbReference>
<dbReference type="PANTHER" id="PTHR46656:SF3">
    <property type="entry name" value="PUTATIVE-RELATED"/>
    <property type="match status" value="1"/>
</dbReference>
<dbReference type="OrthoDB" id="823685at2"/>
<reference evidence="1 2" key="1">
    <citation type="submission" date="2019-08" db="EMBL/GenBank/DDBJ databases">
        <title>Genome of Aequorivita antarctica SW49 (type strain).</title>
        <authorList>
            <person name="Bowman J.P."/>
        </authorList>
    </citation>
    <scope>NUCLEOTIDE SEQUENCE [LARGE SCALE GENOMIC DNA]</scope>
    <source>
        <strain evidence="1 2">SW49</strain>
    </source>
</reference>
<evidence type="ECO:0000313" key="1">
    <source>
        <dbReference type="EMBL" id="TXD72785.1"/>
    </source>
</evidence>
<sequence length="374" mass="42919">MNTSSCIEVIGPYRGISGYDQHTRKFIREMRRQSVIIKATQKNEWSKNVFSDAELSDIIDHPNQACLNFDKVLHFAMPHQAKPKTGSKNFLFTMFEADGIPKEWVDYSLQHDIVIVPTESSRQAWVNSGFPSNYIRVCPLGVDTEEIKPRGVILNNEGILGKNVHFLNIADLRPRKNHLGLLRCWLRATSNNDSATLSIKLNPIEEITKIQFNQDIISLQEEEGKTFKEAATVKIIIKKMSRDSVFNLYASATHYISMSFGEGWDLPMMEAMATNLHVIAPFHSAYTSYLNENVATLITAEKEPAIFKGSYRLADQCWFDKLNWWRPNEQKAEKTIRNIIDGKLIPIQTARAHVQKHFTWTHATKRLIEILKEK</sequence>
<accession>A0A5C6YZY4</accession>
<name>A0A5C6YZY4_9FLAO</name>
<dbReference type="AlphaFoldDB" id="A0A5C6YZY4"/>
<protein>
    <submittedName>
        <fullName evidence="1">Glycosyltransferase family 4 protein</fullName>
    </submittedName>
</protein>
<comment type="caution">
    <text evidence="1">The sequence shown here is derived from an EMBL/GenBank/DDBJ whole genome shotgun (WGS) entry which is preliminary data.</text>
</comment>
<evidence type="ECO:0000313" key="2">
    <source>
        <dbReference type="Proteomes" id="UP000321497"/>
    </source>
</evidence>
<gene>
    <name evidence="1" type="ORF">ESU54_11230</name>
</gene>
<organism evidence="1 2">
    <name type="scientific">Aequorivita antarctica</name>
    <dbReference type="NCBI Taxonomy" id="153266"/>
    <lineage>
        <taxon>Bacteria</taxon>
        <taxon>Pseudomonadati</taxon>
        <taxon>Bacteroidota</taxon>
        <taxon>Flavobacteriia</taxon>
        <taxon>Flavobacteriales</taxon>
        <taxon>Flavobacteriaceae</taxon>
        <taxon>Aequorivita</taxon>
    </lineage>
</organism>
<dbReference type="EMBL" id="VORT01000007">
    <property type="protein sequence ID" value="TXD72785.1"/>
    <property type="molecule type" value="Genomic_DNA"/>
</dbReference>
<keyword evidence="1" id="KW-0808">Transferase</keyword>
<dbReference type="Proteomes" id="UP000321497">
    <property type="component" value="Unassembled WGS sequence"/>
</dbReference>
<dbReference type="RefSeq" id="WP_111845795.1">
    <property type="nucleotide sequence ID" value="NZ_UEGI01000026.1"/>
</dbReference>
<dbReference type="Gene3D" id="3.40.50.2000">
    <property type="entry name" value="Glycogen Phosphorylase B"/>
    <property type="match status" value="1"/>
</dbReference>